<sequence length="326" mass="36326">MYSTATAPGRDSTQDIPARKGAVSLWAVLGALWIAFAGQAWLRWIASDTLFRPAPIAGPDTFDGTALLILRVIEIVSLFIAAGTIWVFLIKPLATTRRLTLDGMIVIGSLLASGIDPLINYFHYTFAWNAHALNMGSWLAFFPLHQGPTRYAEGLAWFVPQYLYLGIGLAAIECRIILALRRRFPGIANIRSFSVAVLCIFGIDILIEQLFIRTRIYAFPRTWEALTLFAGSEFQFPIYESVFVAVYAAGFTYLRMSAHDDPNGISFVERGIDRWAPRWRTPVTLLAVIGFCAVWAALAYFLPWSWMSVNPDSLITPPSYMLPGSS</sequence>
<feature type="transmembrane region" description="Helical" evidence="1">
    <location>
        <begin position="21"/>
        <end position="46"/>
    </location>
</feature>
<proteinExistence type="predicted"/>
<feature type="transmembrane region" description="Helical" evidence="1">
    <location>
        <begin position="236"/>
        <end position="254"/>
    </location>
</feature>
<keyword evidence="1" id="KW-1133">Transmembrane helix</keyword>
<evidence type="ECO:0000256" key="1">
    <source>
        <dbReference type="SAM" id="Phobius"/>
    </source>
</evidence>
<dbReference type="AlphaFoldDB" id="A0A6N4WAH7"/>
<dbReference type="Pfam" id="PF17198">
    <property type="entry name" value="AveC_like"/>
    <property type="match status" value="1"/>
</dbReference>
<accession>A0A6N4WAH7</accession>
<feature type="transmembrane region" description="Helical" evidence="1">
    <location>
        <begin position="66"/>
        <end position="89"/>
    </location>
</feature>
<dbReference type="Proteomes" id="UP000467249">
    <property type="component" value="Chromosome"/>
</dbReference>
<protein>
    <submittedName>
        <fullName evidence="2">DUF5135 domain-containing protein</fullName>
    </submittedName>
</protein>
<gene>
    <name evidence="2" type="ORF">MANY_23810</name>
</gene>
<keyword evidence="3" id="KW-1185">Reference proteome</keyword>
<name>A0A6N4WAH7_9MYCO</name>
<evidence type="ECO:0000313" key="2">
    <source>
        <dbReference type="EMBL" id="BBZ77044.1"/>
    </source>
</evidence>
<dbReference type="KEGG" id="many:MANY_23810"/>
<reference evidence="2 3" key="1">
    <citation type="journal article" date="2019" name="Emerg. Microbes Infect.">
        <title>Comprehensive subspecies identification of 175 nontuberculous mycobacteria species based on 7547 genomic profiles.</title>
        <authorList>
            <person name="Matsumoto Y."/>
            <person name="Kinjo T."/>
            <person name="Motooka D."/>
            <person name="Nabeya D."/>
            <person name="Jung N."/>
            <person name="Uechi K."/>
            <person name="Horii T."/>
            <person name="Iida T."/>
            <person name="Fujita J."/>
            <person name="Nakamura S."/>
        </authorList>
    </citation>
    <scope>NUCLEOTIDE SEQUENCE [LARGE SCALE GENOMIC DNA]</scope>
    <source>
        <strain evidence="2 3">JCM 30275</strain>
    </source>
</reference>
<keyword evidence="1" id="KW-0472">Membrane</keyword>
<feature type="transmembrane region" description="Helical" evidence="1">
    <location>
        <begin position="162"/>
        <end position="180"/>
    </location>
</feature>
<feature type="transmembrane region" description="Helical" evidence="1">
    <location>
        <begin position="283"/>
        <end position="302"/>
    </location>
</feature>
<keyword evidence="1" id="KW-0812">Transmembrane</keyword>
<dbReference type="InterPro" id="IPR033459">
    <property type="entry name" value="AveC-like"/>
</dbReference>
<evidence type="ECO:0000313" key="3">
    <source>
        <dbReference type="Proteomes" id="UP000467249"/>
    </source>
</evidence>
<feature type="transmembrane region" description="Helical" evidence="1">
    <location>
        <begin position="192"/>
        <end position="212"/>
    </location>
</feature>
<organism evidence="2 3">
    <name type="scientific">Mycolicibacterium anyangense</name>
    <dbReference type="NCBI Taxonomy" id="1431246"/>
    <lineage>
        <taxon>Bacteria</taxon>
        <taxon>Bacillati</taxon>
        <taxon>Actinomycetota</taxon>
        <taxon>Actinomycetes</taxon>
        <taxon>Mycobacteriales</taxon>
        <taxon>Mycobacteriaceae</taxon>
        <taxon>Mycolicibacterium</taxon>
    </lineage>
</organism>
<feature type="transmembrane region" description="Helical" evidence="1">
    <location>
        <begin position="101"/>
        <end position="119"/>
    </location>
</feature>
<dbReference type="EMBL" id="AP022620">
    <property type="protein sequence ID" value="BBZ77044.1"/>
    <property type="molecule type" value="Genomic_DNA"/>
</dbReference>
<dbReference type="RefSeq" id="WP_163804419.1">
    <property type="nucleotide sequence ID" value="NZ_AP022620.1"/>
</dbReference>